<proteinExistence type="predicted"/>
<organism evidence="3 4">
    <name type="scientific">Geosmithia morbida</name>
    <dbReference type="NCBI Taxonomy" id="1094350"/>
    <lineage>
        <taxon>Eukaryota</taxon>
        <taxon>Fungi</taxon>
        <taxon>Dikarya</taxon>
        <taxon>Ascomycota</taxon>
        <taxon>Pezizomycotina</taxon>
        <taxon>Sordariomycetes</taxon>
        <taxon>Hypocreomycetidae</taxon>
        <taxon>Hypocreales</taxon>
        <taxon>Bionectriaceae</taxon>
        <taxon>Geosmithia</taxon>
    </lineage>
</organism>
<evidence type="ECO:0000313" key="3">
    <source>
        <dbReference type="EMBL" id="KAF4121530.1"/>
    </source>
</evidence>
<dbReference type="InterPro" id="IPR011722">
    <property type="entry name" value="Hemimethylated_DNA-bd_dom"/>
</dbReference>
<dbReference type="Pfam" id="PF13369">
    <property type="entry name" value="Transglut_core2"/>
    <property type="match status" value="1"/>
</dbReference>
<dbReference type="Proteomes" id="UP000749293">
    <property type="component" value="Unassembled WGS sequence"/>
</dbReference>
<accession>A0A9P4YRQ8</accession>
<dbReference type="Pfam" id="PF12937">
    <property type="entry name" value="F-box-like"/>
    <property type="match status" value="1"/>
</dbReference>
<dbReference type="SUPFAM" id="SSF81383">
    <property type="entry name" value="F-box domain"/>
    <property type="match status" value="1"/>
</dbReference>
<dbReference type="PANTHER" id="PTHR31350">
    <property type="entry name" value="SI:DKEY-261L7.2"/>
    <property type="match status" value="1"/>
</dbReference>
<dbReference type="AlphaFoldDB" id="A0A9P4YRQ8"/>
<feature type="compositionally biased region" description="Polar residues" evidence="1">
    <location>
        <begin position="527"/>
        <end position="536"/>
    </location>
</feature>
<protein>
    <submittedName>
        <fullName evidence="3">F-box protein 21</fullName>
    </submittedName>
</protein>
<dbReference type="InterPro" id="IPR036623">
    <property type="entry name" value="Hemimethylated_DNA-bd_sf"/>
</dbReference>
<evidence type="ECO:0000259" key="2">
    <source>
        <dbReference type="PROSITE" id="PS50181"/>
    </source>
</evidence>
<comment type="caution">
    <text evidence="3">The sequence shown here is derived from an EMBL/GenBank/DDBJ whole genome shotgun (WGS) entry which is preliminary data.</text>
</comment>
<keyword evidence="4" id="KW-1185">Reference proteome</keyword>
<dbReference type="SMART" id="SM00256">
    <property type="entry name" value="FBOX"/>
    <property type="match status" value="1"/>
</dbReference>
<dbReference type="InterPro" id="IPR001810">
    <property type="entry name" value="F-box_dom"/>
</dbReference>
<evidence type="ECO:0000313" key="4">
    <source>
        <dbReference type="Proteomes" id="UP000749293"/>
    </source>
</evidence>
<dbReference type="PROSITE" id="PS50181">
    <property type="entry name" value="FBOX"/>
    <property type="match status" value="1"/>
</dbReference>
<dbReference type="GO" id="GO:0003677">
    <property type="term" value="F:DNA binding"/>
    <property type="evidence" value="ECO:0007669"/>
    <property type="project" value="InterPro"/>
</dbReference>
<reference evidence="3" key="1">
    <citation type="submission" date="2020-03" db="EMBL/GenBank/DDBJ databases">
        <title>Site-based positive gene gene selection in Geosmithia morbida across the United States reveals a broad range of putative effectors and factors for local host and environmental adapation.</title>
        <authorList>
            <person name="Onufrak A."/>
            <person name="Murdoch R.W."/>
            <person name="Gazis R."/>
            <person name="Huff M."/>
            <person name="Staton M."/>
            <person name="Klingeman W."/>
            <person name="Hadziabdic D."/>
        </authorList>
    </citation>
    <scope>NUCLEOTIDE SEQUENCE</scope>
    <source>
        <strain evidence="3">1262</strain>
    </source>
</reference>
<gene>
    <name evidence="3" type="ORF">GMORB2_1937</name>
</gene>
<sequence length="626" mass="70898">MSLAQLPDEIIHHLLYFISPDDTLCRFRLVCRRLAQLSDEPLLWRHYCVNGFRYWHPRHEYAAKLSSPVGKGDWKDLYLARKRTDALISRLFDGILETKVDRLARIGQISELGYQAKDFLMAQRNTPDHVDNVLTRKYFGDTILDSIHRSAGIEQWQALADRTQPDPGLEKVLGGLDMFVLDGDSPDIDDITRMIDDRTAEFLAGHPDLELKTTRQKALLLNRWVRSENLVGLADPQHDYRNLRNCLIGQALRSSEHDSIPIISCAIYTCVARRVGLDAHCCNFPGHIHAVVQAPTGRTLDDEPVSSTLRPLDRMYLDPFGKDDEVPLSHLEALLERYDASHDVHDALSPASSATVLARTGTNIMATYVDVLGRQDIDRGDDDEDGTSHLTRLSRLYHGSGSVNLIKSLYASMWASLVITPPESWAGLDLFLGRFVRSFPEDAWLVERHLVPRAPTRRNTFGRPAGQSDDAWKLLRSIQRADRLPSPVFPRDPLNDTVSYRIGQVFRHTSHGHLGVITGWSNQGTRDLATSNSSAGRSDVGADNVREEASDSDVVNRLRLDSRTYFTYLRTTSAERYVIAEDDIEIITDPDVVDSNLFHYAGKYFKRFNRETCSFVSNNREQFPDD</sequence>
<dbReference type="InterPro" id="IPR032698">
    <property type="entry name" value="SirB1_N"/>
</dbReference>
<dbReference type="GeneID" id="55968167"/>
<dbReference type="SMART" id="SM00992">
    <property type="entry name" value="YccV-like"/>
    <property type="match status" value="1"/>
</dbReference>
<dbReference type="OrthoDB" id="28868at2759"/>
<evidence type="ECO:0000256" key="1">
    <source>
        <dbReference type="SAM" id="MobiDB-lite"/>
    </source>
</evidence>
<feature type="region of interest" description="Disordered" evidence="1">
    <location>
        <begin position="527"/>
        <end position="547"/>
    </location>
</feature>
<dbReference type="Gene3D" id="1.20.1280.50">
    <property type="match status" value="1"/>
</dbReference>
<dbReference type="InterPro" id="IPR036047">
    <property type="entry name" value="F-box-like_dom_sf"/>
</dbReference>
<dbReference type="RefSeq" id="XP_035320182.1">
    <property type="nucleotide sequence ID" value="XM_035463918.1"/>
</dbReference>
<dbReference type="EMBL" id="JAANYQ010000012">
    <property type="protein sequence ID" value="KAF4121530.1"/>
    <property type="molecule type" value="Genomic_DNA"/>
</dbReference>
<name>A0A9P4YRQ8_9HYPO</name>
<feature type="domain" description="F-box" evidence="2">
    <location>
        <begin position="1"/>
        <end position="47"/>
    </location>
</feature>
<dbReference type="Pfam" id="PF08755">
    <property type="entry name" value="YccV-like"/>
    <property type="match status" value="1"/>
</dbReference>
<dbReference type="PANTHER" id="PTHR31350:SF27">
    <property type="entry name" value="HEMIMETHYLATED DNA-BINDING DOMAIN-CONTAINING PROTEIN"/>
    <property type="match status" value="1"/>
</dbReference>
<dbReference type="SUPFAM" id="SSF141255">
    <property type="entry name" value="YccV-like"/>
    <property type="match status" value="1"/>
</dbReference>